<dbReference type="EMBL" id="CP046172">
    <property type="protein sequence ID" value="QIS09991.1"/>
    <property type="molecule type" value="Genomic_DNA"/>
</dbReference>
<protein>
    <submittedName>
        <fullName evidence="1">Uncharacterized protein</fullName>
    </submittedName>
</protein>
<organism evidence="1 2">
    <name type="scientific">Nocardia arthritidis</name>
    <dbReference type="NCBI Taxonomy" id="228602"/>
    <lineage>
        <taxon>Bacteria</taxon>
        <taxon>Bacillati</taxon>
        <taxon>Actinomycetota</taxon>
        <taxon>Actinomycetes</taxon>
        <taxon>Mycobacteriales</taxon>
        <taxon>Nocardiaceae</taxon>
        <taxon>Nocardia</taxon>
    </lineage>
</organism>
<gene>
    <name evidence="1" type="ORF">F5544_10465</name>
</gene>
<accession>A0A6G9Y9V3</accession>
<reference evidence="1 2" key="1">
    <citation type="journal article" date="2019" name="ACS Chem. Biol.">
        <title>Identification and Mobilization of a Cryptic Antibiotic Biosynthesis Gene Locus from a Human-Pathogenic Nocardia Isolate.</title>
        <authorList>
            <person name="Herisse M."/>
            <person name="Ishida K."/>
            <person name="Porter J.L."/>
            <person name="Howden B."/>
            <person name="Hertweck C."/>
            <person name="Stinear T.P."/>
            <person name="Pidot S.J."/>
        </authorList>
    </citation>
    <scope>NUCLEOTIDE SEQUENCE [LARGE SCALE GENOMIC DNA]</scope>
    <source>
        <strain evidence="1 2">AUSMDU00012717</strain>
    </source>
</reference>
<evidence type="ECO:0000313" key="1">
    <source>
        <dbReference type="EMBL" id="QIS09991.1"/>
    </source>
</evidence>
<name>A0A6G9Y9V3_9NOCA</name>
<dbReference type="RefSeq" id="WP_167473027.1">
    <property type="nucleotide sequence ID" value="NZ_CP046172.1"/>
</dbReference>
<proteinExistence type="predicted"/>
<dbReference type="AlphaFoldDB" id="A0A6G9Y9V3"/>
<dbReference type="Proteomes" id="UP000503540">
    <property type="component" value="Chromosome"/>
</dbReference>
<sequence length="54" mass="5272">MSALYSVVDYIAQNNSGSSSGGHSPSTGSSLVGSGSVGIAIDLAKLILGLLTAF</sequence>
<keyword evidence="2" id="KW-1185">Reference proteome</keyword>
<evidence type="ECO:0000313" key="2">
    <source>
        <dbReference type="Proteomes" id="UP000503540"/>
    </source>
</evidence>
<dbReference type="KEGG" id="nah:F5544_10465"/>